<comment type="caution">
    <text evidence="1">The sequence shown here is derived from an EMBL/GenBank/DDBJ whole genome shotgun (WGS) entry which is preliminary data.</text>
</comment>
<dbReference type="EMBL" id="MVHP01000003">
    <property type="protein sequence ID" value="ORA68292.1"/>
    <property type="molecule type" value="Genomic_DNA"/>
</dbReference>
<protein>
    <submittedName>
        <fullName evidence="1">Uncharacterized protein</fullName>
    </submittedName>
</protein>
<dbReference type="STRING" id="81858.BST23_04215"/>
<dbReference type="AlphaFoldDB" id="A0A1X0D7Z5"/>
<evidence type="ECO:0000313" key="2">
    <source>
        <dbReference type="Proteomes" id="UP000192772"/>
    </source>
</evidence>
<gene>
    <name evidence="1" type="ORF">BST23_04215</name>
</gene>
<accession>A0A1X0D7Z5</accession>
<organism evidence="1 2">
    <name type="scientific">Mycolicibacterium elephantis</name>
    <dbReference type="NCBI Taxonomy" id="81858"/>
    <lineage>
        <taxon>Bacteria</taxon>
        <taxon>Bacillati</taxon>
        <taxon>Actinomycetota</taxon>
        <taxon>Actinomycetes</taxon>
        <taxon>Mycobacteriales</taxon>
        <taxon>Mycobacteriaceae</taxon>
        <taxon>Mycolicibacterium</taxon>
    </lineage>
</organism>
<sequence length="134" mass="14753">MNGWRYWRIDGHRLRSPLAGDPLPGDATLRAACHRPHTPPWPGCTCGVSYYPNRTDVLTAFHSIGLDPAKFVITAGVVESPTLADTAAQLYRAGWRTVVGPDALRCHAYTVTEIYTDTAATFDYNVPVHNMPTL</sequence>
<name>A0A1X0D7Z5_9MYCO</name>
<reference evidence="1 2" key="1">
    <citation type="submission" date="2017-02" db="EMBL/GenBank/DDBJ databases">
        <title>The new phylogeny of genus Mycobacterium.</title>
        <authorList>
            <person name="Tortoli E."/>
            <person name="Trovato A."/>
            <person name="Cirillo D.M."/>
        </authorList>
    </citation>
    <scope>NUCLEOTIDE SEQUENCE [LARGE SCALE GENOMIC DNA]</scope>
    <source>
        <strain evidence="1 2">FI-09383</strain>
    </source>
</reference>
<proteinExistence type="predicted"/>
<evidence type="ECO:0000313" key="1">
    <source>
        <dbReference type="EMBL" id="ORA68292.1"/>
    </source>
</evidence>
<dbReference type="Proteomes" id="UP000192772">
    <property type="component" value="Unassembled WGS sequence"/>
</dbReference>